<dbReference type="Proteomes" id="UP000319499">
    <property type="component" value="Unassembled WGS sequence"/>
</dbReference>
<organism evidence="7 8">
    <name type="scientific">Apibacter muscae</name>
    <dbReference type="NCBI Taxonomy" id="2509004"/>
    <lineage>
        <taxon>Bacteria</taxon>
        <taxon>Pseudomonadati</taxon>
        <taxon>Bacteroidota</taxon>
        <taxon>Flavobacteriia</taxon>
        <taxon>Flavobacteriales</taxon>
        <taxon>Weeksellaceae</taxon>
        <taxon>Apibacter</taxon>
    </lineage>
</organism>
<evidence type="ECO:0000259" key="6">
    <source>
        <dbReference type="PROSITE" id="PS51352"/>
    </source>
</evidence>
<comment type="caution">
    <text evidence="7">The sequence shown here is derived from an EMBL/GenBank/DDBJ whole genome shotgun (WGS) entry which is preliminary data.</text>
</comment>
<dbReference type="AlphaFoldDB" id="A0A563DKC2"/>
<dbReference type="GO" id="GO:0046872">
    <property type="term" value="F:metal ion binding"/>
    <property type="evidence" value="ECO:0007669"/>
    <property type="project" value="UniProtKB-KW"/>
</dbReference>
<feature type="chain" id="PRO_5021815044" evidence="5">
    <location>
        <begin position="20"/>
        <end position="189"/>
    </location>
</feature>
<dbReference type="SUPFAM" id="SSF52833">
    <property type="entry name" value="Thioredoxin-like"/>
    <property type="match status" value="1"/>
</dbReference>
<evidence type="ECO:0000313" key="7">
    <source>
        <dbReference type="EMBL" id="TWP30607.1"/>
    </source>
</evidence>
<proteinExistence type="inferred from homology"/>
<dbReference type="EMBL" id="SELH01000011">
    <property type="protein sequence ID" value="TWP30607.1"/>
    <property type="molecule type" value="Genomic_DNA"/>
</dbReference>
<dbReference type="InterPro" id="IPR013766">
    <property type="entry name" value="Thioredoxin_domain"/>
</dbReference>
<dbReference type="PROSITE" id="PS51257">
    <property type="entry name" value="PROKAR_LIPOPROTEIN"/>
    <property type="match status" value="1"/>
</dbReference>
<keyword evidence="5" id="KW-0732">Signal</keyword>
<feature type="binding site" evidence="3">
    <location>
        <position position="64"/>
    </location>
    <ligand>
        <name>Cu cation</name>
        <dbReference type="ChEBI" id="CHEBI:23378"/>
    </ligand>
</feature>
<feature type="binding site" evidence="3">
    <location>
        <position position="152"/>
    </location>
    <ligand>
        <name>Cu cation</name>
        <dbReference type="ChEBI" id="CHEBI:23378"/>
    </ligand>
</feature>
<dbReference type="PANTHER" id="PTHR12151">
    <property type="entry name" value="ELECTRON TRANSPORT PROTIN SCO1/SENC FAMILY MEMBER"/>
    <property type="match status" value="1"/>
</dbReference>
<feature type="domain" description="Thioredoxin" evidence="6">
    <location>
        <begin position="24"/>
        <end position="188"/>
    </location>
</feature>
<sequence length="189" mass="21740">MKKIIYVILSLLTFFSCTKENNLAILPNSIYNLTSKWENQNGDTIALSDLKGKVVVLTMIYTSCKTACPRLTAEMREIYKNVNIKNSQDIRYVLVSIDPENDNPQIMMEYLSNNKFNDIEWLFLRSDEESTKELANTLSVKYKQIDPVEFSHSNIISVLSKQGELVHQKNGLNTDIDPIVMKIKNELKK</sequence>
<name>A0A563DKC2_9FLAO</name>
<feature type="disulfide bond" description="Redox-active" evidence="4">
    <location>
        <begin position="64"/>
        <end position="68"/>
    </location>
</feature>
<dbReference type="PROSITE" id="PS51352">
    <property type="entry name" value="THIOREDOXIN_2"/>
    <property type="match status" value="1"/>
</dbReference>
<dbReference type="PANTHER" id="PTHR12151:SF25">
    <property type="entry name" value="LINALOOL DEHYDRATASE_ISOMERASE DOMAIN-CONTAINING PROTEIN"/>
    <property type="match status" value="1"/>
</dbReference>
<keyword evidence="4" id="KW-1015">Disulfide bond</keyword>
<evidence type="ECO:0000256" key="3">
    <source>
        <dbReference type="PIRSR" id="PIRSR603782-1"/>
    </source>
</evidence>
<keyword evidence="8" id="KW-1185">Reference proteome</keyword>
<dbReference type="InterPro" id="IPR036249">
    <property type="entry name" value="Thioredoxin-like_sf"/>
</dbReference>
<dbReference type="CDD" id="cd02968">
    <property type="entry name" value="SCO"/>
    <property type="match status" value="1"/>
</dbReference>
<feature type="signal peptide" evidence="5">
    <location>
        <begin position="1"/>
        <end position="19"/>
    </location>
</feature>
<evidence type="ECO:0000256" key="2">
    <source>
        <dbReference type="ARBA" id="ARBA00023008"/>
    </source>
</evidence>
<evidence type="ECO:0000256" key="1">
    <source>
        <dbReference type="ARBA" id="ARBA00010996"/>
    </source>
</evidence>
<dbReference type="OrthoDB" id="9811998at2"/>
<reference evidence="7 8" key="1">
    <citation type="submission" date="2019-02" db="EMBL/GenBank/DDBJ databases">
        <title>Apibacter muscae sp. nov.: a novel member of the house fly microbiota.</title>
        <authorList>
            <person name="Park R."/>
        </authorList>
    </citation>
    <scope>NUCLEOTIDE SEQUENCE [LARGE SCALE GENOMIC DNA]</scope>
    <source>
        <strain evidence="7 8">AL1</strain>
    </source>
</reference>
<evidence type="ECO:0000313" key="8">
    <source>
        <dbReference type="Proteomes" id="UP000319499"/>
    </source>
</evidence>
<comment type="similarity">
    <text evidence="1">Belongs to the SCO1/2 family.</text>
</comment>
<dbReference type="Pfam" id="PF02630">
    <property type="entry name" value="SCO1-SenC"/>
    <property type="match status" value="1"/>
</dbReference>
<gene>
    <name evidence="7" type="ORF">ETU09_00995</name>
</gene>
<keyword evidence="2 3" id="KW-0186">Copper</keyword>
<dbReference type="InterPro" id="IPR003782">
    <property type="entry name" value="SCO1/SenC"/>
</dbReference>
<evidence type="ECO:0000256" key="5">
    <source>
        <dbReference type="SAM" id="SignalP"/>
    </source>
</evidence>
<dbReference type="Gene3D" id="3.40.30.10">
    <property type="entry name" value="Glutaredoxin"/>
    <property type="match status" value="1"/>
</dbReference>
<dbReference type="RefSeq" id="WP_146261193.1">
    <property type="nucleotide sequence ID" value="NZ_SELG01000024.1"/>
</dbReference>
<evidence type="ECO:0000256" key="4">
    <source>
        <dbReference type="PIRSR" id="PIRSR603782-2"/>
    </source>
</evidence>
<feature type="binding site" evidence="3">
    <location>
        <position position="68"/>
    </location>
    <ligand>
        <name>Cu cation</name>
        <dbReference type="ChEBI" id="CHEBI:23378"/>
    </ligand>
</feature>
<accession>A0A563DKC2</accession>
<keyword evidence="3" id="KW-0479">Metal-binding</keyword>
<protein>
    <submittedName>
        <fullName evidence="7">SCO family protein</fullName>
    </submittedName>
</protein>